<dbReference type="GO" id="GO:0004347">
    <property type="term" value="F:glucose-6-phosphate isomerase activity"/>
    <property type="evidence" value="ECO:0007669"/>
    <property type="project" value="UniProtKB-EC"/>
</dbReference>
<dbReference type="RefSeq" id="WP_290197805.1">
    <property type="nucleotide sequence ID" value="NZ_CP047654.1"/>
</dbReference>
<dbReference type="PRINTS" id="PR00662">
    <property type="entry name" value="G6PISOMERASE"/>
</dbReference>
<accession>A0ABU1ZV61</accession>
<organism evidence="9 10">
    <name type="scientific">Corynebacterium guangdongense</name>
    <dbReference type="NCBI Taxonomy" id="1783348"/>
    <lineage>
        <taxon>Bacteria</taxon>
        <taxon>Bacillati</taxon>
        <taxon>Actinomycetota</taxon>
        <taxon>Actinomycetes</taxon>
        <taxon>Mycobacteriales</taxon>
        <taxon>Corynebacteriaceae</taxon>
        <taxon>Corynebacterium</taxon>
    </lineage>
</organism>
<comment type="catalytic activity">
    <reaction evidence="6 7 8">
        <text>alpha-D-glucose 6-phosphate = beta-D-fructose 6-phosphate</text>
        <dbReference type="Rhea" id="RHEA:11816"/>
        <dbReference type="ChEBI" id="CHEBI:57634"/>
        <dbReference type="ChEBI" id="CHEBI:58225"/>
        <dbReference type="EC" id="5.3.1.9"/>
    </reaction>
</comment>
<protein>
    <recommendedName>
        <fullName evidence="7">Glucose-6-phosphate isomerase</fullName>
        <shortName evidence="7">GPI</shortName>
        <ecNumber evidence="7">5.3.1.9</ecNumber>
    </recommendedName>
    <alternativeName>
        <fullName evidence="7">Phosphoglucose isomerase</fullName>
        <shortName evidence="7">PGI</shortName>
    </alternativeName>
    <alternativeName>
        <fullName evidence="7">Phosphohexose isomerase</fullName>
        <shortName evidence="7">PHI</shortName>
    </alternativeName>
</protein>
<dbReference type="InterPro" id="IPR001672">
    <property type="entry name" value="G6P_Isomerase"/>
</dbReference>
<dbReference type="NCBIfam" id="NF001211">
    <property type="entry name" value="PRK00179.1"/>
    <property type="match status" value="1"/>
</dbReference>
<comment type="caution">
    <text evidence="9">The sequence shown here is derived from an EMBL/GenBank/DDBJ whole genome shotgun (WGS) entry which is preliminary data.</text>
</comment>
<gene>
    <name evidence="7" type="primary">pgi</name>
    <name evidence="9" type="ORF">J2S39_000487</name>
</gene>
<evidence type="ECO:0000256" key="7">
    <source>
        <dbReference type="HAMAP-Rule" id="MF_00473"/>
    </source>
</evidence>
<evidence type="ECO:0000313" key="9">
    <source>
        <dbReference type="EMBL" id="MDR7328811.1"/>
    </source>
</evidence>
<evidence type="ECO:0000256" key="8">
    <source>
        <dbReference type="RuleBase" id="RU000612"/>
    </source>
</evidence>
<dbReference type="EMBL" id="JAVDXZ010000001">
    <property type="protein sequence ID" value="MDR7328811.1"/>
    <property type="molecule type" value="Genomic_DNA"/>
</dbReference>
<dbReference type="InterPro" id="IPR023096">
    <property type="entry name" value="G6P_Isomerase_C"/>
</dbReference>
<comment type="pathway">
    <text evidence="1 7 8">Carbohydrate degradation; glycolysis; D-glyceraldehyde 3-phosphate and glycerone phosphate from D-glucose: step 2/4.</text>
</comment>
<evidence type="ECO:0000256" key="6">
    <source>
        <dbReference type="ARBA" id="ARBA00029321"/>
    </source>
</evidence>
<proteinExistence type="inferred from homology"/>
<feature type="active site" description="Proton donor" evidence="7">
    <location>
        <position position="354"/>
    </location>
</feature>
<dbReference type="CDD" id="cd05016">
    <property type="entry name" value="SIS_PGI_2"/>
    <property type="match status" value="1"/>
</dbReference>
<evidence type="ECO:0000256" key="2">
    <source>
        <dbReference type="ARBA" id="ARBA00006604"/>
    </source>
</evidence>
<evidence type="ECO:0000256" key="4">
    <source>
        <dbReference type="ARBA" id="ARBA00023152"/>
    </source>
</evidence>
<dbReference type="InterPro" id="IPR035476">
    <property type="entry name" value="SIS_PGI_1"/>
</dbReference>
<feature type="active site" evidence="7">
    <location>
        <position position="511"/>
    </location>
</feature>
<dbReference type="PROSITE" id="PS51463">
    <property type="entry name" value="P_GLUCOSE_ISOMERASE_3"/>
    <property type="match status" value="1"/>
</dbReference>
<comment type="subcellular location">
    <subcellularLocation>
        <location evidence="7">Cytoplasm</location>
    </subcellularLocation>
</comment>
<sequence>MPDITATQEWKTLSDLFAAKKDVSLRQLFADDSCRASSYTFDAAGLHVDLSKNLVDDEIVDALVALAEKAGLDEATEAMFTGGHINNTEDRAVLHTALRLPVEDDLVVDGQDVAADVHEVLGRMRDFASALRSGEWLGHSGRTIKKVVNIGIGGSDLGPAMATRALRTYATAGITAEFVSNVDPADMTAVLDTLNPESTLFIVSSKTFTTQETLSNAHAAKRWLLEKFGGDEAAVAKHFVAVSTNAEKVAEFGIDTKNMFGFWEWVGGRYSVDAAVGLSLMSVIGPQDFMRFLQGFHEMDVHFRTADLHENVPVLMALLNVWYNNFHGAQTHAVLPYSQDLGRFPAYLQQLTMESNGKSVRHDGSQVTYDTGQIYWGEPGTNGQHAFYQLMHQGTKMVPADFIGFAAPKQDLPTASGEGSMHDLLMGNFFAQTKVLAFGKTLEEITAEGVSEELAPHKVMPGNRPTTTILAKELTPHALGALIALYEHIVFTEGVIWDVNSFDQWGVELGKQQANDLAAAVSGEAPADTGDSSTDELIGWYRAHR</sequence>
<comment type="similarity">
    <text evidence="2 7 8">Belongs to the GPI family.</text>
</comment>
<dbReference type="HAMAP" id="MF_00473">
    <property type="entry name" value="G6P_isomerase"/>
    <property type="match status" value="1"/>
</dbReference>
<dbReference type="PANTHER" id="PTHR11469:SF1">
    <property type="entry name" value="GLUCOSE-6-PHOSPHATE ISOMERASE"/>
    <property type="match status" value="1"/>
</dbReference>
<evidence type="ECO:0000256" key="5">
    <source>
        <dbReference type="ARBA" id="ARBA00023235"/>
    </source>
</evidence>
<dbReference type="Gene3D" id="1.10.1390.10">
    <property type="match status" value="1"/>
</dbReference>
<keyword evidence="7" id="KW-0963">Cytoplasm</keyword>
<comment type="function">
    <text evidence="7">Catalyzes the reversible isomerization of glucose-6-phosphate to fructose-6-phosphate.</text>
</comment>
<feature type="active site" evidence="7">
    <location>
        <position position="385"/>
    </location>
</feature>
<dbReference type="PROSITE" id="PS00765">
    <property type="entry name" value="P_GLUCOSE_ISOMERASE_1"/>
    <property type="match status" value="1"/>
</dbReference>
<keyword evidence="4 7" id="KW-0324">Glycolysis</keyword>
<evidence type="ECO:0000313" key="10">
    <source>
        <dbReference type="Proteomes" id="UP001180840"/>
    </source>
</evidence>
<evidence type="ECO:0000256" key="3">
    <source>
        <dbReference type="ARBA" id="ARBA00022432"/>
    </source>
</evidence>
<dbReference type="PANTHER" id="PTHR11469">
    <property type="entry name" value="GLUCOSE-6-PHOSPHATE ISOMERASE"/>
    <property type="match status" value="1"/>
</dbReference>
<keyword evidence="10" id="KW-1185">Reference proteome</keyword>
<dbReference type="InterPro" id="IPR046348">
    <property type="entry name" value="SIS_dom_sf"/>
</dbReference>
<evidence type="ECO:0000256" key="1">
    <source>
        <dbReference type="ARBA" id="ARBA00004926"/>
    </source>
</evidence>
<dbReference type="CDD" id="cd05015">
    <property type="entry name" value="SIS_PGI_1"/>
    <property type="match status" value="1"/>
</dbReference>
<dbReference type="Pfam" id="PF00342">
    <property type="entry name" value="PGI"/>
    <property type="match status" value="1"/>
</dbReference>
<dbReference type="InterPro" id="IPR035482">
    <property type="entry name" value="SIS_PGI_2"/>
</dbReference>
<dbReference type="PROSITE" id="PS00174">
    <property type="entry name" value="P_GLUCOSE_ISOMERASE_2"/>
    <property type="match status" value="1"/>
</dbReference>
<name>A0ABU1ZV61_9CORY</name>
<reference evidence="9" key="1">
    <citation type="submission" date="2023-07" db="EMBL/GenBank/DDBJ databases">
        <title>Sequencing the genomes of 1000 actinobacteria strains.</title>
        <authorList>
            <person name="Klenk H.-P."/>
        </authorList>
    </citation>
    <scope>NUCLEOTIDE SEQUENCE</scope>
    <source>
        <strain evidence="9">DSM 107476</strain>
    </source>
</reference>
<dbReference type="SUPFAM" id="SSF53697">
    <property type="entry name" value="SIS domain"/>
    <property type="match status" value="1"/>
</dbReference>
<dbReference type="InterPro" id="IPR018189">
    <property type="entry name" value="Phosphoglucose_isomerase_CS"/>
</dbReference>
<dbReference type="Proteomes" id="UP001180840">
    <property type="component" value="Unassembled WGS sequence"/>
</dbReference>
<dbReference type="EC" id="5.3.1.9" evidence="7"/>
<comment type="pathway">
    <text evidence="7">Carbohydrate biosynthesis; gluconeogenesis.</text>
</comment>
<dbReference type="Gene3D" id="3.40.50.10490">
    <property type="entry name" value="Glucose-6-phosphate isomerase like protein, domain 1"/>
    <property type="match status" value="2"/>
</dbReference>
<keyword evidence="5 7" id="KW-0413">Isomerase</keyword>
<keyword evidence="3 7" id="KW-0312">Gluconeogenesis</keyword>